<dbReference type="AlphaFoldDB" id="A0A8E2ESF1"/>
<feature type="region of interest" description="Disordered" evidence="1">
    <location>
        <begin position="48"/>
        <end position="72"/>
    </location>
</feature>
<organism evidence="2 3">
    <name type="scientific">Glonium stellatum</name>
    <dbReference type="NCBI Taxonomy" id="574774"/>
    <lineage>
        <taxon>Eukaryota</taxon>
        <taxon>Fungi</taxon>
        <taxon>Dikarya</taxon>
        <taxon>Ascomycota</taxon>
        <taxon>Pezizomycotina</taxon>
        <taxon>Dothideomycetes</taxon>
        <taxon>Pleosporomycetidae</taxon>
        <taxon>Gloniales</taxon>
        <taxon>Gloniaceae</taxon>
        <taxon>Glonium</taxon>
    </lineage>
</organism>
<dbReference type="InterPro" id="IPR036460">
    <property type="entry name" value="Cu_amine_oxidase_C_sf"/>
</dbReference>
<dbReference type="GO" id="GO:0009308">
    <property type="term" value="P:amine metabolic process"/>
    <property type="evidence" value="ECO:0007669"/>
    <property type="project" value="InterPro"/>
</dbReference>
<dbReference type="Proteomes" id="UP000250140">
    <property type="component" value="Unassembled WGS sequence"/>
</dbReference>
<keyword evidence="3" id="KW-1185">Reference proteome</keyword>
<dbReference type="GO" id="GO:0008131">
    <property type="term" value="F:primary methylamine oxidase activity"/>
    <property type="evidence" value="ECO:0007669"/>
    <property type="project" value="InterPro"/>
</dbReference>
<protein>
    <submittedName>
        <fullName evidence="2">Uncharacterized protein</fullName>
    </submittedName>
</protein>
<dbReference type="OrthoDB" id="5379943at2759"/>
<dbReference type="GO" id="GO:0005507">
    <property type="term" value="F:copper ion binding"/>
    <property type="evidence" value="ECO:0007669"/>
    <property type="project" value="InterPro"/>
</dbReference>
<gene>
    <name evidence="2" type="ORF">AOQ84DRAFT_381003</name>
</gene>
<feature type="compositionally biased region" description="Low complexity" evidence="1">
    <location>
        <begin position="58"/>
        <end position="72"/>
    </location>
</feature>
<evidence type="ECO:0000256" key="1">
    <source>
        <dbReference type="SAM" id="MobiDB-lite"/>
    </source>
</evidence>
<dbReference type="GO" id="GO:0048038">
    <property type="term" value="F:quinone binding"/>
    <property type="evidence" value="ECO:0007669"/>
    <property type="project" value="InterPro"/>
</dbReference>
<accession>A0A8E2ESF1</accession>
<evidence type="ECO:0000313" key="3">
    <source>
        <dbReference type="Proteomes" id="UP000250140"/>
    </source>
</evidence>
<dbReference type="EMBL" id="KV750616">
    <property type="protein sequence ID" value="OCL04047.1"/>
    <property type="molecule type" value="Genomic_DNA"/>
</dbReference>
<name>A0A8E2ESF1_9PEZI</name>
<proteinExistence type="predicted"/>
<reference evidence="2 3" key="1">
    <citation type="journal article" date="2016" name="Nat. Commun.">
        <title>Ectomycorrhizal ecology is imprinted in the genome of the dominant symbiotic fungus Cenococcum geophilum.</title>
        <authorList>
            <consortium name="DOE Joint Genome Institute"/>
            <person name="Peter M."/>
            <person name="Kohler A."/>
            <person name="Ohm R.A."/>
            <person name="Kuo A."/>
            <person name="Krutzmann J."/>
            <person name="Morin E."/>
            <person name="Arend M."/>
            <person name="Barry K.W."/>
            <person name="Binder M."/>
            <person name="Choi C."/>
            <person name="Clum A."/>
            <person name="Copeland A."/>
            <person name="Grisel N."/>
            <person name="Haridas S."/>
            <person name="Kipfer T."/>
            <person name="LaButti K."/>
            <person name="Lindquist E."/>
            <person name="Lipzen A."/>
            <person name="Maire R."/>
            <person name="Meier B."/>
            <person name="Mihaltcheva S."/>
            <person name="Molinier V."/>
            <person name="Murat C."/>
            <person name="Poggeler S."/>
            <person name="Quandt C.A."/>
            <person name="Sperisen C."/>
            <person name="Tritt A."/>
            <person name="Tisserant E."/>
            <person name="Crous P.W."/>
            <person name="Henrissat B."/>
            <person name="Nehls U."/>
            <person name="Egli S."/>
            <person name="Spatafora J.W."/>
            <person name="Grigoriev I.V."/>
            <person name="Martin F.M."/>
        </authorList>
    </citation>
    <scope>NUCLEOTIDE SEQUENCE [LARGE SCALE GENOMIC DNA]</scope>
    <source>
        <strain evidence="2 3">CBS 207.34</strain>
    </source>
</reference>
<sequence length="72" mass="8066">MHDHIPNFKLDLDALGTANMMQMTTLALVAEGYLQFQDRARHTMKLQRPVVESENESKVNSEFSSSLVNAAS</sequence>
<evidence type="ECO:0000313" key="2">
    <source>
        <dbReference type="EMBL" id="OCL04047.1"/>
    </source>
</evidence>
<dbReference type="Gene3D" id="2.70.98.20">
    <property type="entry name" value="Copper amine oxidase, catalytic domain"/>
    <property type="match status" value="1"/>
</dbReference>
<dbReference type="SUPFAM" id="SSF49998">
    <property type="entry name" value="Amine oxidase catalytic domain"/>
    <property type="match status" value="1"/>
</dbReference>